<feature type="transmembrane region" description="Helical" evidence="1">
    <location>
        <begin position="154"/>
        <end position="177"/>
    </location>
</feature>
<dbReference type="Pfam" id="PF00211">
    <property type="entry name" value="Guanylate_cyc"/>
    <property type="match status" value="1"/>
</dbReference>
<dbReference type="InterPro" id="IPR050697">
    <property type="entry name" value="Adenylyl/Guanylyl_Cyclase_3/4"/>
</dbReference>
<gene>
    <name evidence="3" type="primary">cyaA_3</name>
    <name evidence="3" type="ORF">LPTSP3_g06370</name>
</gene>
<dbReference type="PANTHER" id="PTHR43081">
    <property type="entry name" value="ADENYLATE CYCLASE, TERMINAL-DIFFERENTIATION SPECIFIC-RELATED"/>
    <property type="match status" value="1"/>
</dbReference>
<dbReference type="InterPro" id="IPR029787">
    <property type="entry name" value="Nucleotide_cyclase"/>
</dbReference>
<keyword evidence="1" id="KW-1133">Transmembrane helix</keyword>
<keyword evidence="1" id="KW-0472">Membrane</keyword>
<evidence type="ECO:0000313" key="3">
    <source>
        <dbReference type="EMBL" id="BDA77707.1"/>
    </source>
</evidence>
<dbReference type="SUPFAM" id="SSF55073">
    <property type="entry name" value="Nucleotide cyclase"/>
    <property type="match status" value="1"/>
</dbReference>
<feature type="transmembrane region" description="Helical" evidence="1">
    <location>
        <begin position="197"/>
        <end position="216"/>
    </location>
</feature>
<feature type="transmembrane region" description="Helical" evidence="1">
    <location>
        <begin position="129"/>
        <end position="147"/>
    </location>
</feature>
<dbReference type="EMBL" id="AP025028">
    <property type="protein sequence ID" value="BDA77707.1"/>
    <property type="molecule type" value="Genomic_DNA"/>
</dbReference>
<evidence type="ECO:0000256" key="1">
    <source>
        <dbReference type="SAM" id="Phobius"/>
    </source>
</evidence>
<dbReference type="SMART" id="SM00044">
    <property type="entry name" value="CYCc"/>
    <property type="match status" value="1"/>
</dbReference>
<feature type="transmembrane region" description="Helical" evidence="1">
    <location>
        <begin position="100"/>
        <end position="117"/>
    </location>
</feature>
<dbReference type="InterPro" id="IPR001054">
    <property type="entry name" value="A/G_cyclase"/>
</dbReference>
<proteinExistence type="predicted"/>
<feature type="transmembrane region" description="Helical" evidence="1">
    <location>
        <begin position="43"/>
        <end position="60"/>
    </location>
</feature>
<dbReference type="RefSeq" id="WP_109020851.1">
    <property type="nucleotide sequence ID" value="NZ_AP025028.1"/>
</dbReference>
<keyword evidence="1" id="KW-0812">Transmembrane</keyword>
<dbReference type="Gene3D" id="3.30.70.1230">
    <property type="entry name" value="Nucleotide cyclase"/>
    <property type="match status" value="1"/>
</dbReference>
<feature type="transmembrane region" description="Helical" evidence="1">
    <location>
        <begin position="66"/>
        <end position="88"/>
    </location>
</feature>
<organism evidence="3 4">
    <name type="scientific">Leptospira kobayashii</name>
    <dbReference type="NCBI Taxonomy" id="1917830"/>
    <lineage>
        <taxon>Bacteria</taxon>
        <taxon>Pseudomonadati</taxon>
        <taxon>Spirochaetota</taxon>
        <taxon>Spirochaetia</taxon>
        <taxon>Leptospirales</taxon>
        <taxon>Leptospiraceae</taxon>
        <taxon>Leptospira</taxon>
    </lineage>
</organism>
<sequence>MKRNSLFIFWQGVSNLLNRNSMNGTVRGILVKEEQIGAYATNLFRYGIAVLFLFLAFGTAKSPSDLFLNFLTLSLFLAFTILHTVLLIRKSKYLNIVFDYFTVIFDYSLIFGTPVIYSLRVSPDNFAHVLKNPILFLLMLPIALTALQFRIRLVLFSILLFVVFWFGLVSAGLYLGIPLTQDWKDYVLGPGVILSDLILRPLPFIILGLILTFITYRAVSMIRRIGDLESRRASLARFFSPDVVEQLSSAEAGFESGVRQKVSILFSDIREFTQLSEDLDPSVLAQFLTDYRNRMTNAIFEFGGTLDKFIGDAIMATFGTPKPSEIQGQDASNAIKAGQKMFLVLEEINSERKKRGLLPVEIGIGIHVGEVFCGTIGTEGRMEYTVIGDAVNTASRIESLCKLFKERFLISDAVLKEVGSGLLVKKLPLTKVKGKSLPLQVYSLSGPKPVSRKN</sequence>
<feature type="domain" description="Guanylate cyclase" evidence="2">
    <location>
        <begin position="263"/>
        <end position="398"/>
    </location>
</feature>
<name>A0ABN6K9T2_9LEPT</name>
<protein>
    <submittedName>
        <fullName evidence="3">Guanylate cyclase</fullName>
    </submittedName>
</protein>
<dbReference type="Proteomes" id="UP000245263">
    <property type="component" value="Chromosome 1"/>
</dbReference>
<reference evidence="3 4" key="1">
    <citation type="submission" date="2021-08" db="EMBL/GenBank/DDBJ databases">
        <title>Complete genome sequence of Leptospira kobayashii strain E30.</title>
        <authorList>
            <person name="Nakao R."/>
            <person name="Nakamura S."/>
            <person name="Masuzawa T."/>
            <person name="Koizumi N."/>
        </authorList>
    </citation>
    <scope>NUCLEOTIDE SEQUENCE [LARGE SCALE GENOMIC DNA]</scope>
    <source>
        <strain evidence="3 4">E30</strain>
    </source>
</reference>
<dbReference type="PROSITE" id="PS50125">
    <property type="entry name" value="GUANYLATE_CYCLASE_2"/>
    <property type="match status" value="1"/>
</dbReference>
<evidence type="ECO:0000259" key="2">
    <source>
        <dbReference type="PROSITE" id="PS50125"/>
    </source>
</evidence>
<dbReference type="CDD" id="cd07302">
    <property type="entry name" value="CHD"/>
    <property type="match status" value="1"/>
</dbReference>
<accession>A0ABN6K9T2</accession>
<dbReference type="PANTHER" id="PTHR43081:SF1">
    <property type="entry name" value="ADENYLATE CYCLASE, TERMINAL-DIFFERENTIATION SPECIFIC"/>
    <property type="match status" value="1"/>
</dbReference>
<keyword evidence="4" id="KW-1185">Reference proteome</keyword>
<evidence type="ECO:0000313" key="4">
    <source>
        <dbReference type="Proteomes" id="UP000245263"/>
    </source>
</evidence>